<dbReference type="RefSeq" id="WP_118202808.1">
    <property type="nucleotide sequence ID" value="NZ_QRHP01000005.1"/>
</dbReference>
<dbReference type="InterPro" id="IPR008878">
    <property type="entry name" value="Transposase_IS66_Orf2"/>
</dbReference>
<evidence type="ECO:0000313" key="2">
    <source>
        <dbReference type="Proteomes" id="UP000283701"/>
    </source>
</evidence>
<gene>
    <name evidence="1" type="ORF">DW654_06775</name>
</gene>
<organism evidence="1 2">
    <name type="scientific">Roseburia inulinivorans</name>
    <dbReference type="NCBI Taxonomy" id="360807"/>
    <lineage>
        <taxon>Bacteria</taxon>
        <taxon>Bacillati</taxon>
        <taxon>Bacillota</taxon>
        <taxon>Clostridia</taxon>
        <taxon>Lachnospirales</taxon>
        <taxon>Lachnospiraceae</taxon>
        <taxon>Roseburia</taxon>
    </lineage>
</organism>
<name>A0A3R6HUA1_9FIRM</name>
<evidence type="ECO:0008006" key="3">
    <source>
        <dbReference type="Google" id="ProtNLM"/>
    </source>
</evidence>
<dbReference type="EMBL" id="QRHP01000005">
    <property type="protein sequence ID" value="RHF85109.1"/>
    <property type="molecule type" value="Genomic_DNA"/>
</dbReference>
<proteinExistence type="predicted"/>
<dbReference type="Proteomes" id="UP000283701">
    <property type="component" value="Unassembled WGS sequence"/>
</dbReference>
<reference evidence="1 2" key="1">
    <citation type="submission" date="2018-08" db="EMBL/GenBank/DDBJ databases">
        <title>A genome reference for cultivated species of the human gut microbiota.</title>
        <authorList>
            <person name="Zou Y."/>
            <person name="Xue W."/>
            <person name="Luo G."/>
        </authorList>
    </citation>
    <scope>NUCLEOTIDE SEQUENCE [LARGE SCALE GENOMIC DNA]</scope>
    <source>
        <strain evidence="1 2">AM23-23AC</strain>
    </source>
</reference>
<evidence type="ECO:0000313" key="1">
    <source>
        <dbReference type="EMBL" id="RHF85109.1"/>
    </source>
</evidence>
<comment type="caution">
    <text evidence="1">The sequence shown here is derived from an EMBL/GenBank/DDBJ whole genome shotgun (WGS) entry which is preliminary data.</text>
</comment>
<sequence>MLGDITAADELYIVTGYTDMRKSIDGLCAIVEDQLHMDLYL</sequence>
<accession>A0A3R6HUA1</accession>
<dbReference type="AlphaFoldDB" id="A0A3R6HUA1"/>
<protein>
    <recommendedName>
        <fullName evidence="3">Transposase</fullName>
    </recommendedName>
</protein>
<dbReference type="Pfam" id="PF05717">
    <property type="entry name" value="TnpB_IS66"/>
    <property type="match status" value="1"/>
</dbReference>